<dbReference type="Proteomes" id="UP000728032">
    <property type="component" value="Unassembled WGS sequence"/>
</dbReference>
<dbReference type="Gene3D" id="3.10.310.10">
    <property type="entry name" value="Diaminopimelate Epimerase, Chain A, domain 1"/>
    <property type="match status" value="2"/>
</dbReference>
<dbReference type="CDD" id="cd06828">
    <property type="entry name" value="PLPDE_III_DapDC"/>
    <property type="match status" value="1"/>
</dbReference>
<dbReference type="PANTHER" id="PTHR31689:SF0">
    <property type="entry name" value="DIAMINOPIMELATE EPIMERASE"/>
    <property type="match status" value="1"/>
</dbReference>
<dbReference type="Gene3D" id="3.20.20.10">
    <property type="entry name" value="Alanine racemase"/>
    <property type="match status" value="2"/>
</dbReference>
<dbReference type="EMBL" id="CAJPVJ010000016">
    <property type="protein sequence ID" value="CAG2158209.1"/>
    <property type="molecule type" value="Genomic_DNA"/>
</dbReference>
<dbReference type="SUPFAM" id="SSF51419">
    <property type="entry name" value="PLP-binding barrel"/>
    <property type="match status" value="1"/>
</dbReference>
<protein>
    <recommendedName>
        <fullName evidence="3">diaminopimelate epimerase</fullName>
        <ecNumber evidence="3">5.1.1.7</ecNumber>
    </recommendedName>
</protein>
<proteinExistence type="inferred from homology"/>
<feature type="active site" description="Proton donor" evidence="11">
    <location>
        <position position="263"/>
    </location>
</feature>
<dbReference type="AlphaFoldDB" id="A0A7R9Q8V3"/>
<dbReference type="InterPro" id="IPR002986">
    <property type="entry name" value="DAP_deCOOHase_LysA"/>
</dbReference>
<dbReference type="SUPFAM" id="SSF54506">
    <property type="entry name" value="Diaminopimelate epimerase-like"/>
    <property type="match status" value="1"/>
</dbReference>
<dbReference type="PROSITE" id="PS01326">
    <property type="entry name" value="DAP_EPIMERASE"/>
    <property type="match status" value="1"/>
</dbReference>
<evidence type="ECO:0000256" key="9">
    <source>
        <dbReference type="ARBA" id="ARBA00023235"/>
    </source>
</evidence>
<evidence type="ECO:0000313" key="14">
    <source>
        <dbReference type="Proteomes" id="UP000728032"/>
    </source>
</evidence>
<evidence type="ECO:0000259" key="12">
    <source>
        <dbReference type="Pfam" id="PF02784"/>
    </source>
</evidence>
<evidence type="ECO:0000256" key="3">
    <source>
        <dbReference type="ARBA" id="ARBA00013080"/>
    </source>
</evidence>
<dbReference type="InterPro" id="IPR022657">
    <property type="entry name" value="De-COase2_CS"/>
</dbReference>
<comment type="pathway">
    <text evidence="1">Amino-acid biosynthesis; L-lysine biosynthesis via DAP pathway; DL-2,6-diaminopimelate from LL-2,6-diaminopimelate: step 1/1.</text>
</comment>
<feature type="domain" description="Orn/DAP/Arg decarboxylase 2 N-terminal" evidence="12">
    <location>
        <begin position="98"/>
        <end position="200"/>
    </location>
</feature>
<dbReference type="GO" id="GO:0008836">
    <property type="term" value="F:diaminopimelate decarboxylase activity"/>
    <property type="evidence" value="ECO:0007669"/>
    <property type="project" value="InterPro"/>
</dbReference>
<dbReference type="Pfam" id="PF02784">
    <property type="entry name" value="Orn_Arg_deC_N"/>
    <property type="match status" value="2"/>
</dbReference>
<dbReference type="InterPro" id="IPR022644">
    <property type="entry name" value="De-COase2_N"/>
</dbReference>
<dbReference type="EC" id="5.1.1.7" evidence="3"/>
<organism evidence="13">
    <name type="scientific">Oppiella nova</name>
    <dbReference type="NCBI Taxonomy" id="334625"/>
    <lineage>
        <taxon>Eukaryota</taxon>
        <taxon>Metazoa</taxon>
        <taxon>Ecdysozoa</taxon>
        <taxon>Arthropoda</taxon>
        <taxon>Chelicerata</taxon>
        <taxon>Arachnida</taxon>
        <taxon>Acari</taxon>
        <taxon>Acariformes</taxon>
        <taxon>Sarcoptiformes</taxon>
        <taxon>Oribatida</taxon>
        <taxon>Brachypylina</taxon>
        <taxon>Oppioidea</taxon>
        <taxon>Oppiidae</taxon>
        <taxon>Oppiella</taxon>
    </lineage>
</organism>
<dbReference type="EMBL" id="OC914841">
    <property type="protein sequence ID" value="CAD7636678.1"/>
    <property type="molecule type" value="Genomic_DNA"/>
</dbReference>
<dbReference type="Gene3D" id="2.40.37.10">
    <property type="entry name" value="Lyase, Ornithine Decarboxylase, Chain A, domain 1"/>
    <property type="match status" value="1"/>
</dbReference>
<dbReference type="PRINTS" id="PR01182">
    <property type="entry name" value="ORNDCRBXLASE"/>
</dbReference>
<dbReference type="InterPro" id="IPR002433">
    <property type="entry name" value="Orn_de-COase"/>
</dbReference>
<comment type="cofactor">
    <cofactor evidence="11">
        <name>pyridoxal 5'-phosphate</name>
        <dbReference type="ChEBI" id="CHEBI:597326"/>
    </cofactor>
</comment>
<evidence type="ECO:0000256" key="11">
    <source>
        <dbReference type="PIRSR" id="PIRSR600183-50"/>
    </source>
</evidence>
<keyword evidence="8" id="KW-0457">Lysine biosynthesis</keyword>
<dbReference type="InterPro" id="IPR029066">
    <property type="entry name" value="PLP-binding_barrel"/>
</dbReference>
<keyword evidence="7" id="KW-0620">Polyamine biosynthesis</keyword>
<dbReference type="Pfam" id="PF01678">
    <property type="entry name" value="DAP_epimerase"/>
    <property type="match status" value="2"/>
</dbReference>
<dbReference type="InterPro" id="IPR001653">
    <property type="entry name" value="DAP_epimerase_DapF"/>
</dbReference>
<dbReference type="GO" id="GO:0006596">
    <property type="term" value="P:polyamine biosynthetic process"/>
    <property type="evidence" value="ECO:0007669"/>
    <property type="project" value="UniProtKB-KW"/>
</dbReference>
<name>A0A7R9Q8V3_9ACAR</name>
<evidence type="ECO:0000256" key="7">
    <source>
        <dbReference type="ARBA" id="ARBA00023115"/>
    </source>
</evidence>
<dbReference type="HAMAP" id="MF_00197">
    <property type="entry name" value="DAP_epimerase"/>
    <property type="match status" value="1"/>
</dbReference>
<keyword evidence="5" id="KW-0028">Amino-acid biosynthesis</keyword>
<dbReference type="PROSITE" id="PS00878">
    <property type="entry name" value="ODR_DC_2_1"/>
    <property type="match status" value="1"/>
</dbReference>
<evidence type="ECO:0000256" key="5">
    <source>
        <dbReference type="ARBA" id="ARBA00022605"/>
    </source>
</evidence>
<dbReference type="GO" id="GO:0009089">
    <property type="term" value="P:lysine biosynthetic process via diaminopimelate"/>
    <property type="evidence" value="ECO:0007669"/>
    <property type="project" value="UniProtKB-UniPathway"/>
</dbReference>
<dbReference type="OrthoDB" id="5034579at2759"/>
<feature type="domain" description="Orn/DAP/Arg decarboxylase 2 N-terminal" evidence="12">
    <location>
        <begin position="6"/>
        <end position="96"/>
    </location>
</feature>
<dbReference type="UniPathway" id="UPA00034">
    <property type="reaction ID" value="UER00025"/>
</dbReference>
<dbReference type="PRINTS" id="PR01179">
    <property type="entry name" value="ODADCRBXLASE"/>
</dbReference>
<dbReference type="FunFam" id="3.10.310.10:FF:000001">
    <property type="entry name" value="Diaminopimelate epimerase"/>
    <property type="match status" value="1"/>
</dbReference>
<dbReference type="PROSITE" id="PS00879">
    <property type="entry name" value="ODR_DC_2_2"/>
    <property type="match status" value="1"/>
</dbReference>
<evidence type="ECO:0000256" key="8">
    <source>
        <dbReference type="ARBA" id="ARBA00023154"/>
    </source>
</evidence>
<comment type="catalytic activity">
    <reaction evidence="10">
        <text>(2S,6S)-2,6-diaminopimelate = meso-2,6-diaminopimelate</text>
        <dbReference type="Rhea" id="RHEA:15393"/>
        <dbReference type="ChEBI" id="CHEBI:57609"/>
        <dbReference type="ChEBI" id="CHEBI:57791"/>
        <dbReference type="EC" id="5.1.1.7"/>
    </reaction>
</comment>
<feature type="modified residue" description="N6-(pyridoxal phosphate)lysine" evidence="11">
    <location>
        <position position="17"/>
    </location>
</feature>
<keyword evidence="6 11" id="KW-0663">Pyridoxal phosphate</keyword>
<comment type="similarity">
    <text evidence="2">Belongs to the diaminopimelate epimerase family.</text>
</comment>
<evidence type="ECO:0000256" key="10">
    <source>
        <dbReference type="ARBA" id="ARBA00051712"/>
    </source>
</evidence>
<evidence type="ECO:0000313" key="13">
    <source>
        <dbReference type="EMBL" id="CAD7636678.1"/>
    </source>
</evidence>
<gene>
    <name evidence="13" type="ORF">ONB1V03_LOCUS350</name>
</gene>
<dbReference type="GO" id="GO:0008837">
    <property type="term" value="F:diaminopimelate epimerase activity"/>
    <property type="evidence" value="ECO:0007669"/>
    <property type="project" value="UniProtKB-EC"/>
</dbReference>
<keyword evidence="14" id="KW-1185">Reference proteome</keyword>
<evidence type="ECO:0000256" key="1">
    <source>
        <dbReference type="ARBA" id="ARBA00005196"/>
    </source>
</evidence>
<evidence type="ECO:0000256" key="6">
    <source>
        <dbReference type="ARBA" id="ARBA00022898"/>
    </source>
</evidence>
<dbReference type="InterPro" id="IPR018510">
    <property type="entry name" value="DAP_epimerase_AS"/>
</dbReference>
<keyword evidence="4" id="KW-0963">Cytoplasm</keyword>
<dbReference type="InterPro" id="IPR009006">
    <property type="entry name" value="Ala_racemase/Decarboxylase_C"/>
</dbReference>
<reference evidence="13" key="1">
    <citation type="submission" date="2020-11" db="EMBL/GenBank/DDBJ databases">
        <authorList>
            <person name="Tran Van P."/>
        </authorList>
    </citation>
    <scope>NUCLEOTIDE SEQUENCE</scope>
</reference>
<dbReference type="SUPFAM" id="SSF50621">
    <property type="entry name" value="Alanine racemase C-terminal domain-like"/>
    <property type="match status" value="1"/>
</dbReference>
<dbReference type="InterPro" id="IPR000183">
    <property type="entry name" value="Orn/DAP/Arg_de-COase"/>
</dbReference>
<sequence length="615" mass="67713">MDQAFSFIDHQICFAVKSNSNLAVLNVLAKLGSGFDIVTGGELARVLAAGGDATKIVFSGLGKQEADIQKALEVGIACFNVESHAELDRIQKVAADSVFETYQYAASLPNLDVIGIDCHIGSQLTETQPFVDALDRVIMMIAKLKELGIQLKHIDIGGGLGVTYKDETPPSVAEYANAMRPALEKLGLKVYMEPGRSISANAGVLVTKVDLLKPTNYRNFAIIDAAMNDLIRPSLYQAWMDIQPVISRIDFEAKTWDIVGAICETGDFLGKERELAIQENDNLAVLGAAVVVLLKSWSMLTNQFTKMHGLGNDFMVVDLISQRAFFDAMTIRRLADRHFGIGFDQLLIVEPPDFPNVDFKYRIFNADGSEVEQCGNGVRCFARFVYERQLTNKKRFKVQTCAGIVEPELGENGWVRVNMGYPKFLPNEIPFLAEEPDALYDIALQDNELLTIDVVNMGNPHAVTIVPDVLTADVAKIGPQVEAHARFPQRVNAGFMQIVDEKHARLRVFERGVGETMACGTGACAAAVSGMRRGLLANNVEIELAGGKLQIEWKEGDVVWMTGPTATIVLIGMANPQSKQAFHMKMVEHILEFIWPGLSITNWKVSFTKKKVPMN</sequence>
<dbReference type="PANTHER" id="PTHR31689">
    <property type="entry name" value="DIAMINOPIMELATE EPIMERASE, CHLOROPLASTIC"/>
    <property type="match status" value="1"/>
</dbReference>
<dbReference type="GO" id="GO:0005829">
    <property type="term" value="C:cytosol"/>
    <property type="evidence" value="ECO:0007669"/>
    <property type="project" value="TreeGrafter"/>
</dbReference>
<accession>A0A7R9Q8V3</accession>
<dbReference type="InterPro" id="IPR022653">
    <property type="entry name" value="De-COase2_pyr-phos_BS"/>
</dbReference>
<evidence type="ECO:0000256" key="2">
    <source>
        <dbReference type="ARBA" id="ARBA00010219"/>
    </source>
</evidence>
<keyword evidence="9" id="KW-0413">Isomerase</keyword>
<evidence type="ECO:0000256" key="4">
    <source>
        <dbReference type="ARBA" id="ARBA00022490"/>
    </source>
</evidence>
<dbReference type="NCBIfam" id="TIGR00652">
    <property type="entry name" value="DapF"/>
    <property type="match status" value="1"/>
</dbReference>